<evidence type="ECO:0000256" key="2">
    <source>
        <dbReference type="SAM" id="MobiDB-lite"/>
    </source>
</evidence>
<dbReference type="SUPFAM" id="SSF47095">
    <property type="entry name" value="HMG-box"/>
    <property type="match status" value="2"/>
</dbReference>
<keyword evidence="1" id="KW-0539">Nucleus</keyword>
<dbReference type="GO" id="GO:0003677">
    <property type="term" value="F:DNA binding"/>
    <property type="evidence" value="ECO:0007669"/>
    <property type="project" value="UniProtKB-UniRule"/>
</dbReference>
<keyword evidence="5" id="KW-1185">Reference proteome</keyword>
<evidence type="ECO:0000259" key="3">
    <source>
        <dbReference type="PROSITE" id="PS50118"/>
    </source>
</evidence>
<name>B0D6H8_LACBS</name>
<dbReference type="RefSeq" id="XP_001879342.1">
    <property type="nucleotide sequence ID" value="XM_001879307.1"/>
</dbReference>
<sequence>MLSALRTMRLNARLVSPLSRSTVLSLASRSARVSPRFFMTSTAVREPAATEKSKSKVAAKKTPAKKKKPAAKTKKVADKEAATKKRALVQKKRLAEKAKQAKALIPRNRIFPVTREMFPPKQLPGAFIRYMVAENATSPKITTVKDGQARIAELAAKWRSLPEEEKATYRASKEELAAHRAAKKEWEDKTPADIQWAFKNRGRAKGSGKVHIRVIDEKRKYNAYILFFKHYHATEYVTYKDAGNAIQFGAEVAKAWHALSEEEREAWRQKSVVAKADWEARHAAA</sequence>
<dbReference type="STRING" id="486041.B0D6H8"/>
<reference evidence="4 5" key="1">
    <citation type="journal article" date="2008" name="Nature">
        <title>The genome of Laccaria bicolor provides insights into mycorrhizal symbiosis.</title>
        <authorList>
            <person name="Martin F."/>
            <person name="Aerts A."/>
            <person name="Ahren D."/>
            <person name="Brun A."/>
            <person name="Danchin E.G.J."/>
            <person name="Duchaussoy F."/>
            <person name="Gibon J."/>
            <person name="Kohler A."/>
            <person name="Lindquist E."/>
            <person name="Pereda V."/>
            <person name="Salamov A."/>
            <person name="Shapiro H.J."/>
            <person name="Wuyts J."/>
            <person name="Blaudez D."/>
            <person name="Buee M."/>
            <person name="Brokstein P."/>
            <person name="Canbaeck B."/>
            <person name="Cohen D."/>
            <person name="Courty P.E."/>
            <person name="Coutinho P.M."/>
            <person name="Delaruelle C."/>
            <person name="Detter J.C."/>
            <person name="Deveau A."/>
            <person name="DiFazio S."/>
            <person name="Duplessis S."/>
            <person name="Fraissinet-Tachet L."/>
            <person name="Lucic E."/>
            <person name="Frey-Klett P."/>
            <person name="Fourrey C."/>
            <person name="Feussner I."/>
            <person name="Gay G."/>
            <person name="Grimwood J."/>
            <person name="Hoegger P.J."/>
            <person name="Jain P."/>
            <person name="Kilaru S."/>
            <person name="Labbe J."/>
            <person name="Lin Y.C."/>
            <person name="Legue V."/>
            <person name="Le Tacon F."/>
            <person name="Marmeisse R."/>
            <person name="Melayah D."/>
            <person name="Montanini B."/>
            <person name="Muratet M."/>
            <person name="Nehls U."/>
            <person name="Niculita-Hirzel H."/>
            <person name="Oudot-Le Secq M.P."/>
            <person name="Peter M."/>
            <person name="Quesneville H."/>
            <person name="Rajashekar B."/>
            <person name="Reich M."/>
            <person name="Rouhier N."/>
            <person name="Schmutz J."/>
            <person name="Yin T."/>
            <person name="Chalot M."/>
            <person name="Henrissat B."/>
            <person name="Kuees U."/>
            <person name="Lucas S."/>
            <person name="Van de Peer Y."/>
            <person name="Podila G.K."/>
            <person name="Polle A."/>
            <person name="Pukkila P.J."/>
            <person name="Richardson P.M."/>
            <person name="Rouze P."/>
            <person name="Sanders I.R."/>
            <person name="Stajich J.E."/>
            <person name="Tunlid A."/>
            <person name="Tuskan G."/>
            <person name="Grigoriev I.V."/>
        </authorList>
    </citation>
    <scope>NUCLEOTIDE SEQUENCE [LARGE SCALE GENOMIC DNA]</scope>
    <source>
        <strain evidence="5">S238N-H82 / ATCC MYA-4686</strain>
    </source>
</reference>
<feature type="domain" description="HMG box" evidence="3">
    <location>
        <begin position="217"/>
        <end position="285"/>
    </location>
</feature>
<dbReference type="EMBL" id="DS547098">
    <property type="protein sequence ID" value="EDR09957.1"/>
    <property type="molecule type" value="Genomic_DNA"/>
</dbReference>
<dbReference type="InterPro" id="IPR036910">
    <property type="entry name" value="HMG_box_dom_sf"/>
</dbReference>
<dbReference type="Gene3D" id="1.10.30.10">
    <property type="entry name" value="High mobility group box domain"/>
    <property type="match status" value="2"/>
</dbReference>
<evidence type="ECO:0000256" key="1">
    <source>
        <dbReference type="PROSITE-ProRule" id="PRU00267"/>
    </source>
</evidence>
<dbReference type="HOGENOM" id="CLU_1034640_0_0_1"/>
<dbReference type="AlphaFoldDB" id="B0D6H8"/>
<dbReference type="GeneID" id="6075196"/>
<keyword evidence="1" id="KW-0238">DNA-binding</keyword>
<protein>
    <submittedName>
        <fullName evidence="4">Predicted protein</fullName>
    </submittedName>
</protein>
<organism evidence="5">
    <name type="scientific">Laccaria bicolor (strain S238N-H82 / ATCC MYA-4686)</name>
    <name type="common">Bicoloured deceiver</name>
    <name type="synonym">Laccaria laccata var. bicolor</name>
    <dbReference type="NCBI Taxonomy" id="486041"/>
    <lineage>
        <taxon>Eukaryota</taxon>
        <taxon>Fungi</taxon>
        <taxon>Dikarya</taxon>
        <taxon>Basidiomycota</taxon>
        <taxon>Agaricomycotina</taxon>
        <taxon>Agaricomycetes</taxon>
        <taxon>Agaricomycetidae</taxon>
        <taxon>Agaricales</taxon>
        <taxon>Agaricineae</taxon>
        <taxon>Hydnangiaceae</taxon>
        <taxon>Laccaria</taxon>
    </lineage>
</organism>
<feature type="region of interest" description="Disordered" evidence="2">
    <location>
        <begin position="49"/>
        <end position="74"/>
    </location>
</feature>
<evidence type="ECO:0000313" key="4">
    <source>
        <dbReference type="EMBL" id="EDR09957.1"/>
    </source>
</evidence>
<dbReference type="PROSITE" id="PS50118">
    <property type="entry name" value="HMG_BOX_2"/>
    <property type="match status" value="1"/>
</dbReference>
<gene>
    <name evidence="4" type="ORF">LACBIDRAFT_318333</name>
</gene>
<feature type="compositionally biased region" description="Basic residues" evidence="2">
    <location>
        <begin position="55"/>
        <end position="74"/>
    </location>
</feature>
<evidence type="ECO:0000313" key="5">
    <source>
        <dbReference type="Proteomes" id="UP000001194"/>
    </source>
</evidence>
<accession>B0D6H8</accession>
<dbReference type="GO" id="GO:0005634">
    <property type="term" value="C:nucleus"/>
    <property type="evidence" value="ECO:0007669"/>
    <property type="project" value="UniProtKB-UniRule"/>
</dbReference>
<dbReference type="OrthoDB" id="1919336at2759"/>
<proteinExistence type="predicted"/>
<dbReference type="InterPro" id="IPR009071">
    <property type="entry name" value="HMG_box_dom"/>
</dbReference>
<dbReference type="Proteomes" id="UP000001194">
    <property type="component" value="Unassembled WGS sequence"/>
</dbReference>
<dbReference type="SMART" id="SM00398">
    <property type="entry name" value="HMG"/>
    <property type="match status" value="2"/>
</dbReference>
<dbReference type="KEGG" id="lbc:LACBIDRAFT_318333"/>
<feature type="DNA-binding region" description="HMG box" evidence="1">
    <location>
        <begin position="217"/>
        <end position="285"/>
    </location>
</feature>
<dbReference type="InParanoid" id="B0D6H8"/>